<gene>
    <name evidence="1" type="ORF">G5C51_11755</name>
</gene>
<dbReference type="EMBL" id="JAAKZV010000038">
    <property type="protein sequence ID" value="NGN64575.1"/>
    <property type="molecule type" value="Genomic_DNA"/>
</dbReference>
<comment type="caution">
    <text evidence="1">The sequence shown here is derived from an EMBL/GenBank/DDBJ whole genome shotgun (WGS) entry which is preliminary data.</text>
</comment>
<organism evidence="1 2">
    <name type="scientific">Streptomyces coryli</name>
    <dbReference type="NCBI Taxonomy" id="1128680"/>
    <lineage>
        <taxon>Bacteria</taxon>
        <taxon>Bacillati</taxon>
        <taxon>Actinomycetota</taxon>
        <taxon>Actinomycetes</taxon>
        <taxon>Kitasatosporales</taxon>
        <taxon>Streptomycetaceae</taxon>
        <taxon>Streptomyces</taxon>
    </lineage>
</organism>
<keyword evidence="2" id="KW-1185">Reference proteome</keyword>
<feature type="non-terminal residue" evidence="1">
    <location>
        <position position="1"/>
    </location>
</feature>
<dbReference type="AlphaFoldDB" id="A0A6G4TX69"/>
<proteinExistence type="predicted"/>
<name>A0A6G4TX69_9ACTN</name>
<reference evidence="1 2" key="1">
    <citation type="submission" date="2020-02" db="EMBL/GenBank/DDBJ databases">
        <title>Whole-genome analyses of novel actinobacteria.</title>
        <authorList>
            <person name="Sahin N."/>
        </authorList>
    </citation>
    <scope>NUCLEOTIDE SEQUENCE [LARGE SCALE GENOMIC DNA]</scope>
    <source>
        <strain evidence="1 2">A7024</strain>
    </source>
</reference>
<evidence type="ECO:0000313" key="2">
    <source>
        <dbReference type="Proteomes" id="UP000481583"/>
    </source>
</evidence>
<protein>
    <submittedName>
        <fullName evidence="1">DUF3800 domain-containing protein</fullName>
    </submittedName>
</protein>
<accession>A0A6G4TX69</accession>
<sequence length="129" mass="13637">DLLFPALARTVAAWGAGGREVDVVHHTQNALTEERVDRLRQEPGVPLAGLRFADPEDDPRIQFADFLAGVARKISSDELGGHGDPELTELLRPYLDPASVWGDARSWAALAGLPGLSGAATCSGSGRVP</sequence>
<evidence type="ECO:0000313" key="1">
    <source>
        <dbReference type="EMBL" id="NGN64575.1"/>
    </source>
</evidence>
<dbReference type="Proteomes" id="UP000481583">
    <property type="component" value="Unassembled WGS sequence"/>
</dbReference>